<keyword evidence="1" id="KW-0472">Membrane</keyword>
<feature type="transmembrane region" description="Helical" evidence="1">
    <location>
        <begin position="7"/>
        <end position="28"/>
    </location>
</feature>
<keyword evidence="1" id="KW-1133">Transmembrane helix</keyword>
<feature type="transmembrane region" description="Helical" evidence="1">
    <location>
        <begin position="48"/>
        <end position="69"/>
    </location>
</feature>
<evidence type="ECO:0000256" key="1">
    <source>
        <dbReference type="SAM" id="Phobius"/>
    </source>
</evidence>
<name>A0A0F9F919_9ZZZZ</name>
<gene>
    <name evidence="2" type="ORF">LCGC14_2059390</name>
</gene>
<reference evidence="2" key="1">
    <citation type="journal article" date="2015" name="Nature">
        <title>Complex archaea that bridge the gap between prokaryotes and eukaryotes.</title>
        <authorList>
            <person name="Spang A."/>
            <person name="Saw J.H."/>
            <person name="Jorgensen S.L."/>
            <person name="Zaremba-Niedzwiedzka K."/>
            <person name="Martijn J."/>
            <person name="Lind A.E."/>
            <person name="van Eijk R."/>
            <person name="Schleper C."/>
            <person name="Guy L."/>
            <person name="Ettema T.J."/>
        </authorList>
    </citation>
    <scope>NUCLEOTIDE SEQUENCE</scope>
</reference>
<proteinExistence type="predicted"/>
<evidence type="ECO:0000313" key="2">
    <source>
        <dbReference type="EMBL" id="KKL74991.1"/>
    </source>
</evidence>
<dbReference type="AlphaFoldDB" id="A0A0F9F919"/>
<organism evidence="2">
    <name type="scientific">marine sediment metagenome</name>
    <dbReference type="NCBI Taxonomy" id="412755"/>
    <lineage>
        <taxon>unclassified sequences</taxon>
        <taxon>metagenomes</taxon>
        <taxon>ecological metagenomes</taxon>
    </lineage>
</organism>
<feature type="transmembrane region" description="Helical" evidence="1">
    <location>
        <begin position="76"/>
        <end position="97"/>
    </location>
</feature>
<protein>
    <submittedName>
        <fullName evidence="2">Uncharacterized protein</fullName>
    </submittedName>
</protein>
<dbReference type="EMBL" id="LAZR01024484">
    <property type="protein sequence ID" value="KKL74991.1"/>
    <property type="molecule type" value="Genomic_DNA"/>
</dbReference>
<comment type="caution">
    <text evidence="2">The sequence shown here is derived from an EMBL/GenBank/DDBJ whole genome shotgun (WGS) entry which is preliminary data.</text>
</comment>
<feature type="transmembrane region" description="Helical" evidence="1">
    <location>
        <begin position="109"/>
        <end position="130"/>
    </location>
</feature>
<accession>A0A0F9F919</accession>
<keyword evidence="1" id="KW-0812">Transmembrane</keyword>
<sequence length="143" mass="14924">MIALGILASVAGIGFFCWLLFTLAVYALPFFAGVTVGLWAYDTGAGPIGGVLIGAFAAGVTWGVAQVIFTSVRSVWIRLAIALAFAARAAVAGYHATLGLTKLTMPSEGWQIAFSVIGAVAVGATAWTRLERQAINLQHSQRP</sequence>